<name>A0AAD9VRI4_9HYME</name>
<reference evidence="4" key="1">
    <citation type="submission" date="2021-08" db="EMBL/GenBank/DDBJ databases">
        <authorList>
            <person name="Misof B."/>
            <person name="Oliver O."/>
            <person name="Podsiadlowski L."/>
            <person name="Donath A."/>
            <person name="Peters R."/>
            <person name="Mayer C."/>
            <person name="Rust J."/>
            <person name="Gunkel S."/>
            <person name="Lesny P."/>
            <person name="Martin S."/>
            <person name="Oeyen J.P."/>
            <person name="Petersen M."/>
            <person name="Panagiotis P."/>
            <person name="Wilbrandt J."/>
            <person name="Tanja T."/>
        </authorList>
    </citation>
    <scope>NUCLEOTIDE SEQUENCE</scope>
    <source>
        <strain evidence="4">GBR_01_08_01A</strain>
        <tissue evidence="4">Thorax + abdomen</tissue>
    </source>
</reference>
<proteinExistence type="inferred from homology"/>
<dbReference type="SUPFAM" id="SSF56112">
    <property type="entry name" value="Protein kinase-like (PK-like)"/>
    <property type="match status" value="1"/>
</dbReference>
<evidence type="ECO:0000313" key="4">
    <source>
        <dbReference type="EMBL" id="KAK2584251.1"/>
    </source>
</evidence>
<comment type="caution">
    <text evidence="4">The sequence shown here is derived from an EMBL/GenBank/DDBJ whole genome shotgun (WGS) entry which is preliminary data.</text>
</comment>
<dbReference type="Pfam" id="PF03109">
    <property type="entry name" value="ABC1"/>
    <property type="match status" value="1"/>
</dbReference>
<dbReference type="InterPro" id="IPR051130">
    <property type="entry name" value="Mito_struct-func_regulator"/>
</dbReference>
<keyword evidence="2" id="KW-1133">Transmembrane helix</keyword>
<evidence type="ECO:0000256" key="2">
    <source>
        <dbReference type="SAM" id="Phobius"/>
    </source>
</evidence>
<keyword evidence="5" id="KW-1185">Reference proteome</keyword>
<dbReference type="InterPro" id="IPR045307">
    <property type="entry name" value="ADCK1_dom"/>
</dbReference>
<dbReference type="CDD" id="cd13969">
    <property type="entry name" value="ADCK1-like"/>
    <property type="match status" value="1"/>
</dbReference>
<dbReference type="Proteomes" id="UP001258017">
    <property type="component" value="Unassembled WGS sequence"/>
</dbReference>
<evidence type="ECO:0000256" key="1">
    <source>
        <dbReference type="ARBA" id="ARBA00009670"/>
    </source>
</evidence>
<accession>A0AAD9VRI4</accession>
<feature type="transmembrane region" description="Helical" evidence="2">
    <location>
        <begin position="21"/>
        <end position="39"/>
    </location>
</feature>
<dbReference type="InterPro" id="IPR004147">
    <property type="entry name" value="ABC1_dom"/>
</dbReference>
<feature type="domain" description="ABC1 atypical kinase-like" evidence="3">
    <location>
        <begin position="128"/>
        <end position="369"/>
    </location>
</feature>
<organism evidence="4 5">
    <name type="scientific">Odynerus spinipes</name>
    <dbReference type="NCBI Taxonomy" id="1348599"/>
    <lineage>
        <taxon>Eukaryota</taxon>
        <taxon>Metazoa</taxon>
        <taxon>Ecdysozoa</taxon>
        <taxon>Arthropoda</taxon>
        <taxon>Hexapoda</taxon>
        <taxon>Insecta</taxon>
        <taxon>Pterygota</taxon>
        <taxon>Neoptera</taxon>
        <taxon>Endopterygota</taxon>
        <taxon>Hymenoptera</taxon>
        <taxon>Apocrita</taxon>
        <taxon>Aculeata</taxon>
        <taxon>Vespoidea</taxon>
        <taxon>Vespidae</taxon>
        <taxon>Eumeninae</taxon>
        <taxon>Odynerus</taxon>
    </lineage>
</organism>
<dbReference type="PANTHER" id="PTHR43173:SF28">
    <property type="entry name" value="AARF DOMAIN CONTAINING KINASE 5"/>
    <property type="match status" value="1"/>
</dbReference>
<dbReference type="InterPro" id="IPR011009">
    <property type="entry name" value="Kinase-like_dom_sf"/>
</dbReference>
<gene>
    <name evidence="4" type="ORF">KPH14_006662</name>
</gene>
<evidence type="ECO:0000259" key="3">
    <source>
        <dbReference type="Pfam" id="PF03109"/>
    </source>
</evidence>
<dbReference type="EMBL" id="JAIFRP010000026">
    <property type="protein sequence ID" value="KAK2584251.1"/>
    <property type="molecule type" value="Genomic_DNA"/>
</dbReference>
<dbReference type="PANTHER" id="PTHR43173">
    <property type="entry name" value="ABC1 FAMILY PROTEIN"/>
    <property type="match status" value="1"/>
</dbReference>
<keyword evidence="2" id="KW-0472">Membrane</keyword>
<dbReference type="AlphaFoldDB" id="A0AAD9VRI4"/>
<sequence length="527" mass="60608">MLRYSLINITKQAKYSSQKRVIKYASTGLLLLCTSYIISHPKERKSLKSNIESITRFGRSLMIGLTISIDYLVGPLIGYTESEIHQRAADRIVQGCLQNGGIYIKLGQGLAAINHILPKEYITSLTILQDKCLTRGKNELEEIFLQEFGKKPEEVFHKIDEQPVAAASLAQVYKGETMDGKDVAIKVQYIDLQDRFHSDMKTLNYLLRLITIMHPKFNLHWVVDELFDTLAQELNFEIEGKNAERCAENVKQHDYVHVPKVYWNLSTKRILTIEWIDGIKINNVEELKKQGLNVNDIDKKLITIMAEQIFHTGFVHGDPHPGNIFVRKGHNNKAQLVLLDHGLYEYLSEKTRVSLCNFWESMVLKNDHALNIYGKELNVDDPILLAEILTQAPYSISSFLSIKKGKGAKEHMIQQAQEHFDKISAALRTMPKTMILVIRNLNTIRAITQDHKSTVNRYRIMAKVAVRGKYKVSNPSITKYITGTIDEAKFEIHLWLYSFIQWLLKTYLNILWFIGYDTEHVVEFLTA</sequence>
<evidence type="ECO:0000313" key="5">
    <source>
        <dbReference type="Proteomes" id="UP001258017"/>
    </source>
</evidence>
<protein>
    <recommendedName>
        <fullName evidence="3">ABC1 atypical kinase-like domain-containing protein</fullName>
    </recommendedName>
</protein>
<reference evidence="4" key="2">
    <citation type="journal article" date="2023" name="Commun. Biol.">
        <title>Intrasexual cuticular hydrocarbon dimorphism in a wasp sheds light on hydrocarbon biosynthesis genes in Hymenoptera.</title>
        <authorList>
            <person name="Moris V.C."/>
            <person name="Podsiadlowski L."/>
            <person name="Martin S."/>
            <person name="Oeyen J.P."/>
            <person name="Donath A."/>
            <person name="Petersen M."/>
            <person name="Wilbrandt J."/>
            <person name="Misof B."/>
            <person name="Liedtke D."/>
            <person name="Thamm M."/>
            <person name="Scheiner R."/>
            <person name="Schmitt T."/>
            <person name="Niehuis O."/>
        </authorList>
    </citation>
    <scope>NUCLEOTIDE SEQUENCE</scope>
    <source>
        <strain evidence="4">GBR_01_08_01A</strain>
    </source>
</reference>
<keyword evidence="2" id="KW-0812">Transmembrane</keyword>
<comment type="similarity">
    <text evidence="1">Belongs to the protein kinase superfamily. ADCK protein kinase family.</text>
</comment>